<organism evidence="15 16">
    <name type="scientific">Vibrio zhugei</name>
    <dbReference type="NCBI Taxonomy" id="2479546"/>
    <lineage>
        <taxon>Bacteria</taxon>
        <taxon>Pseudomonadati</taxon>
        <taxon>Pseudomonadota</taxon>
        <taxon>Gammaproteobacteria</taxon>
        <taxon>Vibrionales</taxon>
        <taxon>Vibrionaceae</taxon>
        <taxon>Vibrio</taxon>
    </lineage>
</organism>
<evidence type="ECO:0000259" key="14">
    <source>
        <dbReference type="PROSITE" id="PS50944"/>
    </source>
</evidence>
<keyword evidence="10" id="KW-0804">Transcription</keyword>
<dbReference type="SUPFAM" id="SSF46785">
    <property type="entry name" value="Winged helix' DNA-binding domain"/>
    <property type="match status" value="1"/>
</dbReference>
<reference evidence="16" key="1">
    <citation type="journal article" date="2019" name="Int. J. Syst. Evol. Microbiol.">
        <title>The Global Catalogue of Microorganisms (GCM) 10K type strain sequencing project: providing services to taxonomists for standard genome sequencing and annotation.</title>
        <authorList>
            <consortium name="The Broad Institute Genomics Platform"/>
            <consortium name="The Broad Institute Genome Sequencing Center for Infectious Disease"/>
            <person name="Wu L."/>
            <person name="Ma J."/>
        </authorList>
    </citation>
    <scope>NUCLEOTIDE SEQUENCE [LARGE SCALE GENOMIC DNA]</scope>
    <source>
        <strain evidence="16">KCTC 62784</strain>
    </source>
</reference>
<evidence type="ECO:0000313" key="15">
    <source>
        <dbReference type="EMBL" id="MFC3023742.1"/>
    </source>
</evidence>
<evidence type="ECO:0000256" key="11">
    <source>
        <dbReference type="ARBA" id="ARBA00023211"/>
    </source>
</evidence>
<accession>A0ABV7C6S9</accession>
<sequence>MNKTRQSEYFNKVKMDHQSELVEDYVEEIAALFTQNKEVRSTDLAQRFGVSAAAVSKMVRRLNEQGLVTSLPYRGIFLTEAGQELAEKVAYRHQVVLKTLRKLGVPEAIAQADTEGIEHHCSEETVQAMCAFLEKTSEQ</sequence>
<evidence type="ECO:0000256" key="2">
    <source>
        <dbReference type="ARBA" id="ARBA00007871"/>
    </source>
</evidence>
<dbReference type="InterPro" id="IPR036388">
    <property type="entry name" value="WH-like_DNA-bd_sf"/>
</dbReference>
<evidence type="ECO:0000256" key="5">
    <source>
        <dbReference type="ARBA" id="ARBA00022490"/>
    </source>
</evidence>
<dbReference type="PANTHER" id="PTHR33238:SF11">
    <property type="entry name" value="TRANSCRIPTIONAL REGULATOR MNTR"/>
    <property type="match status" value="1"/>
</dbReference>
<comment type="similarity">
    <text evidence="2">Belongs to the DtxR/MntR family.</text>
</comment>
<comment type="subunit">
    <text evidence="3">Homodimer.</text>
</comment>
<dbReference type="NCBIfam" id="NF008273">
    <property type="entry name" value="PRK11050.1"/>
    <property type="match status" value="1"/>
</dbReference>
<evidence type="ECO:0000256" key="8">
    <source>
        <dbReference type="ARBA" id="ARBA00023125"/>
    </source>
</evidence>
<dbReference type="RefSeq" id="WP_123015858.1">
    <property type="nucleotide sequence ID" value="NZ_AP024911.1"/>
</dbReference>
<evidence type="ECO:0000256" key="13">
    <source>
        <dbReference type="ARBA" id="ARBA00032593"/>
    </source>
</evidence>
<dbReference type="PROSITE" id="PS50944">
    <property type="entry name" value="HTH_DTXR"/>
    <property type="match status" value="1"/>
</dbReference>
<evidence type="ECO:0000256" key="6">
    <source>
        <dbReference type="ARBA" id="ARBA00022491"/>
    </source>
</evidence>
<comment type="function">
    <text evidence="12">In the presence of manganese, represses expression of mntH and mntS. Up-regulates expression of mntP.</text>
</comment>
<dbReference type="Pfam" id="PF02742">
    <property type="entry name" value="Fe_dep_repr_C"/>
    <property type="match status" value="1"/>
</dbReference>
<dbReference type="InterPro" id="IPR050536">
    <property type="entry name" value="DtxR_MntR_Metal-Reg"/>
</dbReference>
<keyword evidence="16" id="KW-1185">Reference proteome</keyword>
<proteinExistence type="inferred from homology"/>
<dbReference type="InterPro" id="IPR001367">
    <property type="entry name" value="Fe_dep_repressor"/>
</dbReference>
<evidence type="ECO:0000256" key="4">
    <source>
        <dbReference type="ARBA" id="ARBA00022386"/>
    </source>
</evidence>
<evidence type="ECO:0000256" key="1">
    <source>
        <dbReference type="ARBA" id="ARBA00004496"/>
    </source>
</evidence>
<evidence type="ECO:0000256" key="9">
    <source>
        <dbReference type="ARBA" id="ARBA00023159"/>
    </source>
</evidence>
<dbReference type="InterPro" id="IPR036421">
    <property type="entry name" value="Fe_dep_repressor_sf"/>
</dbReference>
<feature type="domain" description="HTH dtxR-type" evidence="14">
    <location>
        <begin position="19"/>
        <end position="79"/>
    </location>
</feature>
<evidence type="ECO:0000256" key="10">
    <source>
        <dbReference type="ARBA" id="ARBA00023163"/>
    </source>
</evidence>
<dbReference type="InterPro" id="IPR036390">
    <property type="entry name" value="WH_DNA-bd_sf"/>
</dbReference>
<dbReference type="EMBL" id="JBHRSE010000052">
    <property type="protein sequence ID" value="MFC3023742.1"/>
    <property type="molecule type" value="Genomic_DNA"/>
</dbReference>
<dbReference type="Pfam" id="PF01325">
    <property type="entry name" value="Fe_dep_repress"/>
    <property type="match status" value="1"/>
</dbReference>
<evidence type="ECO:0000256" key="7">
    <source>
        <dbReference type="ARBA" id="ARBA00023015"/>
    </source>
</evidence>
<keyword evidence="5" id="KW-0963">Cytoplasm</keyword>
<dbReference type="SMART" id="SM00529">
    <property type="entry name" value="HTH_DTXR"/>
    <property type="match status" value="1"/>
</dbReference>
<protein>
    <recommendedName>
        <fullName evidence="4">Transcriptional regulator MntR</fullName>
    </recommendedName>
    <alternativeName>
        <fullName evidence="13">Manganese transport regulator</fullName>
    </alternativeName>
</protein>
<dbReference type="InterPro" id="IPR022687">
    <property type="entry name" value="HTH_DTXR"/>
</dbReference>
<dbReference type="Gene3D" id="1.10.10.10">
    <property type="entry name" value="Winged helix-like DNA-binding domain superfamily/Winged helix DNA-binding domain"/>
    <property type="match status" value="1"/>
</dbReference>
<keyword evidence="9" id="KW-0010">Activator</keyword>
<dbReference type="Proteomes" id="UP001595384">
    <property type="component" value="Unassembled WGS sequence"/>
</dbReference>
<dbReference type="Gene3D" id="1.10.60.10">
    <property type="entry name" value="Iron dependent repressor, metal binding and dimerisation domain"/>
    <property type="match status" value="1"/>
</dbReference>
<keyword evidence="7" id="KW-0805">Transcription regulation</keyword>
<keyword evidence="8" id="KW-0238">DNA-binding</keyword>
<dbReference type="InterPro" id="IPR022689">
    <property type="entry name" value="Iron_dep_repressor"/>
</dbReference>
<evidence type="ECO:0000256" key="3">
    <source>
        <dbReference type="ARBA" id="ARBA00011738"/>
    </source>
</evidence>
<dbReference type="PANTHER" id="PTHR33238">
    <property type="entry name" value="IRON (METAL) DEPENDENT REPRESSOR, DTXR FAMILY"/>
    <property type="match status" value="1"/>
</dbReference>
<evidence type="ECO:0000256" key="12">
    <source>
        <dbReference type="ARBA" id="ARBA00025185"/>
    </source>
</evidence>
<gene>
    <name evidence="15" type="primary">mntR</name>
    <name evidence="15" type="ORF">ACFODT_07885</name>
</gene>
<name>A0ABV7C6S9_9VIBR</name>
<comment type="subcellular location">
    <subcellularLocation>
        <location evidence="1">Cytoplasm</location>
    </subcellularLocation>
</comment>
<keyword evidence="6" id="KW-0678">Repressor</keyword>
<comment type="caution">
    <text evidence="15">The sequence shown here is derived from an EMBL/GenBank/DDBJ whole genome shotgun (WGS) entry which is preliminary data.</text>
</comment>
<keyword evidence="11" id="KW-0464">Manganese</keyword>
<evidence type="ECO:0000313" key="16">
    <source>
        <dbReference type="Proteomes" id="UP001595384"/>
    </source>
</evidence>